<accession>A0A6J6WQ35</accession>
<sequence length="397" mass="43356">MSYDQTPTLLHRQVLETASTTPNEPGDDMKHQISSLSDFDIHLSSSQEVTFMDPALYLAPEVYDVDVERIFPDAWVVVADVNDLASPGQWACEHVGDRHVLIQRATNGELLALSAGPCRAMAGGSPTNVPDNEVAAGCAVCEVIAHQETPNVAAMLTTSACDPADLDVWERFLFVNPSRTAGPLLDYLAPLPELLRGHDIAKQQSVVSFTHQSASNWKLLVDNGFCDYHVPFVHERLMPLIEGPDTWGQELAPNVTILTAALTEAGLEGQPLYSGIVSRGDPALVNLSMAMGIYPNVLLLGFRTGAVHLITWWPTGIASTQVRVRTYDHKPPSDDDVRYGAASVELLQREDIGICELVQQGLASSSYRPGPRHRLETRVFGFHQRYLAALEAAIDSP</sequence>
<dbReference type="SUPFAM" id="SSF55961">
    <property type="entry name" value="Bet v1-like"/>
    <property type="match status" value="1"/>
</dbReference>
<dbReference type="Pfam" id="PF00848">
    <property type="entry name" value="Ring_hydroxyl_A"/>
    <property type="match status" value="1"/>
</dbReference>
<proteinExistence type="predicted"/>
<name>A0A6J6WQ35_9ZZZZ</name>
<dbReference type="Gene3D" id="3.90.380.10">
    <property type="entry name" value="Naphthalene 1,2-dioxygenase Alpha Subunit, Chain A, domain 1"/>
    <property type="match status" value="1"/>
</dbReference>
<dbReference type="GO" id="GO:0005506">
    <property type="term" value="F:iron ion binding"/>
    <property type="evidence" value="ECO:0007669"/>
    <property type="project" value="InterPro"/>
</dbReference>
<dbReference type="SUPFAM" id="SSF50022">
    <property type="entry name" value="ISP domain"/>
    <property type="match status" value="1"/>
</dbReference>
<dbReference type="PANTHER" id="PTHR43756:SF5">
    <property type="entry name" value="CHOLINE MONOOXYGENASE, CHLOROPLASTIC"/>
    <property type="match status" value="1"/>
</dbReference>
<dbReference type="PANTHER" id="PTHR43756">
    <property type="entry name" value="CHOLINE MONOOXYGENASE, CHLOROPLASTIC"/>
    <property type="match status" value="1"/>
</dbReference>
<feature type="domain" description="Aromatic-ring-hydroxylating dioxygenase alpha subunit C-terminal" evidence="2">
    <location>
        <begin position="208"/>
        <end position="391"/>
    </location>
</feature>
<dbReference type="EMBL" id="CAFAAI010000003">
    <property type="protein sequence ID" value="CAB4785605.1"/>
    <property type="molecule type" value="Genomic_DNA"/>
</dbReference>
<dbReference type="InterPro" id="IPR036922">
    <property type="entry name" value="Rieske_2Fe-2S_sf"/>
</dbReference>
<dbReference type="CDD" id="cd00680">
    <property type="entry name" value="RHO_alpha_C"/>
    <property type="match status" value="1"/>
</dbReference>
<organism evidence="3">
    <name type="scientific">freshwater metagenome</name>
    <dbReference type="NCBI Taxonomy" id="449393"/>
    <lineage>
        <taxon>unclassified sequences</taxon>
        <taxon>metagenomes</taxon>
        <taxon>ecological metagenomes</taxon>
    </lineage>
</organism>
<dbReference type="InterPro" id="IPR015879">
    <property type="entry name" value="Ring_hydroxy_dOase_asu_C_dom"/>
</dbReference>
<dbReference type="InterPro" id="IPR001663">
    <property type="entry name" value="Rng_hydr_dOase-A"/>
</dbReference>
<comment type="cofactor">
    <cofactor evidence="1">
        <name>Fe cation</name>
        <dbReference type="ChEBI" id="CHEBI:24875"/>
    </cofactor>
</comment>
<evidence type="ECO:0000259" key="2">
    <source>
        <dbReference type="Pfam" id="PF00848"/>
    </source>
</evidence>
<reference evidence="3" key="1">
    <citation type="submission" date="2020-05" db="EMBL/GenBank/DDBJ databases">
        <authorList>
            <person name="Chiriac C."/>
            <person name="Salcher M."/>
            <person name="Ghai R."/>
            <person name="Kavagutti S V."/>
        </authorList>
    </citation>
    <scope>NUCLEOTIDE SEQUENCE</scope>
</reference>
<dbReference type="AlphaFoldDB" id="A0A6J6WQ35"/>
<protein>
    <submittedName>
        <fullName evidence="3">Unannotated protein</fullName>
    </submittedName>
</protein>
<dbReference type="GO" id="GO:0051537">
    <property type="term" value="F:2 iron, 2 sulfur cluster binding"/>
    <property type="evidence" value="ECO:0007669"/>
    <property type="project" value="InterPro"/>
</dbReference>
<evidence type="ECO:0000256" key="1">
    <source>
        <dbReference type="ARBA" id="ARBA00001962"/>
    </source>
</evidence>
<evidence type="ECO:0000313" key="3">
    <source>
        <dbReference type="EMBL" id="CAB4785605.1"/>
    </source>
</evidence>
<gene>
    <name evidence="3" type="ORF">UFOPK2992_00052</name>
</gene>